<evidence type="ECO:0000313" key="2">
    <source>
        <dbReference type="EMBL" id="PZE17879.1"/>
    </source>
</evidence>
<dbReference type="EMBL" id="QKSB01000002">
    <property type="protein sequence ID" value="PZE17879.1"/>
    <property type="molecule type" value="Genomic_DNA"/>
</dbReference>
<dbReference type="AlphaFoldDB" id="A0A2W1N043"/>
<reference evidence="2 3" key="1">
    <citation type="submission" date="2018-06" db="EMBL/GenBank/DDBJ databases">
        <title>The draft genome sequence of Crocinitomix sp. SM1701.</title>
        <authorList>
            <person name="Zhang X."/>
        </authorList>
    </citation>
    <scope>NUCLEOTIDE SEQUENCE [LARGE SCALE GENOMIC DNA]</scope>
    <source>
        <strain evidence="2 3">SM1701</strain>
    </source>
</reference>
<organism evidence="2 3">
    <name type="scientific">Putridiphycobacter roseus</name>
    <dbReference type="NCBI Taxonomy" id="2219161"/>
    <lineage>
        <taxon>Bacteria</taxon>
        <taxon>Pseudomonadati</taxon>
        <taxon>Bacteroidota</taxon>
        <taxon>Flavobacteriia</taxon>
        <taxon>Flavobacteriales</taxon>
        <taxon>Crocinitomicaceae</taxon>
        <taxon>Putridiphycobacter</taxon>
    </lineage>
</organism>
<gene>
    <name evidence="2" type="ORF">DNU06_04475</name>
</gene>
<name>A0A2W1N043_9FLAO</name>
<dbReference type="RefSeq" id="WP_111062030.1">
    <property type="nucleotide sequence ID" value="NZ_JBHUCU010000002.1"/>
</dbReference>
<dbReference type="GO" id="GO:0008236">
    <property type="term" value="F:serine-type peptidase activity"/>
    <property type="evidence" value="ECO:0007669"/>
    <property type="project" value="InterPro"/>
</dbReference>
<dbReference type="InterPro" id="IPR029045">
    <property type="entry name" value="ClpP/crotonase-like_dom_sf"/>
</dbReference>
<protein>
    <recommendedName>
        <fullName evidence="1">Tail specific protease domain-containing protein</fullName>
    </recommendedName>
</protein>
<evidence type="ECO:0000259" key="1">
    <source>
        <dbReference type="Pfam" id="PF03572"/>
    </source>
</evidence>
<dbReference type="OrthoDB" id="6397760at2"/>
<dbReference type="GO" id="GO:0006508">
    <property type="term" value="P:proteolysis"/>
    <property type="evidence" value="ECO:0007669"/>
    <property type="project" value="InterPro"/>
</dbReference>
<feature type="domain" description="Tail specific protease" evidence="1">
    <location>
        <begin position="250"/>
        <end position="393"/>
    </location>
</feature>
<dbReference type="InterPro" id="IPR005151">
    <property type="entry name" value="Tail-specific_protease"/>
</dbReference>
<dbReference type="Proteomes" id="UP000249248">
    <property type="component" value="Unassembled WGS sequence"/>
</dbReference>
<evidence type="ECO:0000313" key="3">
    <source>
        <dbReference type="Proteomes" id="UP000249248"/>
    </source>
</evidence>
<proteinExistence type="predicted"/>
<sequence>MKNFFALFLIVSFPLIGYVQEYRQLATLTEQVEDFNVFKTTLLECHIGIFDYNDSLSLYTNLGKLEKAIKSHPLTQIEQLSLYCKFTATIKCIHTRVYHKKMTNISLDASFLLPFRLCFFNNELIASEMYSSEQIAIDKNDKIISINGELVSDLKDSLYPFISSDGNNISYKNQLLKYNFLYYYFLYKQHENALSIEYIHKEETLTHDFILCPAKSIRIKKNKEKESIRFSIDTLRNLAILTLPEPLLGNKKYNEQLASIIETLNTLSVENLILDLRDNGGGKDQSYFSGFFIDTKIEFSRITKNPLHNATYKKYFIHKKHPQFVISKFLGRYFNANPNIKYIIPQQQYKGQLYVLINGKTGSAASNLASILNEWSNAILVGEESGGGYKSYNTGGGTIQLPNSKIRINIRTIKGINNVKDESESDSVTPNFIIKDAIYFDDNYDAQMDFIFNIILKQAISQ</sequence>
<accession>A0A2W1N043</accession>
<comment type="caution">
    <text evidence="2">The sequence shown here is derived from an EMBL/GenBank/DDBJ whole genome shotgun (WGS) entry which is preliminary data.</text>
</comment>
<dbReference type="SUPFAM" id="SSF52096">
    <property type="entry name" value="ClpP/crotonase"/>
    <property type="match status" value="1"/>
</dbReference>
<dbReference type="Pfam" id="PF03572">
    <property type="entry name" value="Peptidase_S41"/>
    <property type="match status" value="1"/>
</dbReference>
<dbReference type="Gene3D" id="3.90.226.10">
    <property type="entry name" value="2-enoyl-CoA Hydratase, Chain A, domain 1"/>
    <property type="match status" value="1"/>
</dbReference>
<keyword evidence="3" id="KW-1185">Reference proteome</keyword>